<gene>
    <name evidence="9" type="ORF">IQ230_12920</name>
</gene>
<feature type="transmembrane region" description="Helical" evidence="8">
    <location>
        <begin position="197"/>
        <end position="218"/>
    </location>
</feature>
<keyword evidence="7 8" id="KW-0472">Membrane</keyword>
<feature type="transmembrane region" description="Helical" evidence="8">
    <location>
        <begin position="20"/>
        <end position="40"/>
    </location>
</feature>
<dbReference type="InterPro" id="IPR004268">
    <property type="entry name" value="MurJ"/>
</dbReference>
<feature type="transmembrane region" description="Helical" evidence="8">
    <location>
        <begin position="171"/>
        <end position="191"/>
    </location>
</feature>
<name>A0ABR9USH2_9CHRO</name>
<feature type="transmembrane region" description="Helical" evidence="8">
    <location>
        <begin position="99"/>
        <end position="120"/>
    </location>
</feature>
<accession>A0ABR9USH2</accession>
<dbReference type="InterPro" id="IPR051050">
    <property type="entry name" value="Lipid_II_flippase_MurJ/MviN"/>
</dbReference>
<keyword evidence="6 8" id="KW-1133">Transmembrane helix</keyword>
<evidence type="ECO:0000313" key="10">
    <source>
        <dbReference type="Proteomes" id="UP000651156"/>
    </source>
</evidence>
<keyword evidence="5" id="KW-0573">Peptidoglycan synthesis</keyword>
<keyword evidence="3 8" id="KW-0812">Transmembrane</keyword>
<keyword evidence="4" id="KW-0133">Cell shape</keyword>
<dbReference type="PRINTS" id="PR01806">
    <property type="entry name" value="VIRFACTRMVIN"/>
</dbReference>
<feature type="transmembrane region" description="Helical" evidence="8">
    <location>
        <begin position="140"/>
        <end position="164"/>
    </location>
</feature>
<feature type="transmembrane region" description="Helical" evidence="8">
    <location>
        <begin position="392"/>
        <end position="411"/>
    </location>
</feature>
<feature type="transmembrane region" description="Helical" evidence="8">
    <location>
        <begin position="322"/>
        <end position="347"/>
    </location>
</feature>
<evidence type="ECO:0000256" key="4">
    <source>
        <dbReference type="ARBA" id="ARBA00022960"/>
    </source>
</evidence>
<feature type="transmembrane region" description="Helical" evidence="8">
    <location>
        <begin position="367"/>
        <end position="385"/>
    </location>
</feature>
<evidence type="ECO:0000256" key="7">
    <source>
        <dbReference type="ARBA" id="ARBA00023136"/>
    </source>
</evidence>
<dbReference type="RefSeq" id="WP_193932387.1">
    <property type="nucleotide sequence ID" value="NZ_CAWPMZ010000057.1"/>
</dbReference>
<evidence type="ECO:0000256" key="8">
    <source>
        <dbReference type="SAM" id="Phobius"/>
    </source>
</evidence>
<keyword evidence="2" id="KW-1003">Cell membrane</keyword>
<proteinExistence type="predicted"/>
<feature type="transmembrane region" description="Helical" evidence="8">
    <location>
        <begin position="60"/>
        <end position="87"/>
    </location>
</feature>
<evidence type="ECO:0000256" key="6">
    <source>
        <dbReference type="ARBA" id="ARBA00022989"/>
    </source>
</evidence>
<evidence type="ECO:0000256" key="1">
    <source>
        <dbReference type="ARBA" id="ARBA00004651"/>
    </source>
</evidence>
<comment type="subcellular location">
    <subcellularLocation>
        <location evidence="1">Cell membrane</location>
        <topology evidence="1">Multi-pass membrane protein</topology>
    </subcellularLocation>
</comment>
<dbReference type="PANTHER" id="PTHR47019:SF1">
    <property type="entry name" value="LIPID II FLIPPASE MURJ"/>
    <property type="match status" value="1"/>
</dbReference>
<comment type="caution">
    <text evidence="9">The sequence shown here is derived from an EMBL/GenBank/DDBJ whole genome shotgun (WGS) entry which is preliminary data.</text>
</comment>
<evidence type="ECO:0000313" key="9">
    <source>
        <dbReference type="EMBL" id="MBE9191238.1"/>
    </source>
</evidence>
<evidence type="ECO:0000256" key="3">
    <source>
        <dbReference type="ARBA" id="ARBA00022692"/>
    </source>
</evidence>
<evidence type="ECO:0000256" key="5">
    <source>
        <dbReference type="ARBA" id="ARBA00022984"/>
    </source>
</evidence>
<feature type="transmembrane region" description="Helical" evidence="8">
    <location>
        <begin position="417"/>
        <end position="439"/>
    </location>
</feature>
<protein>
    <submittedName>
        <fullName evidence="9">Polysaccharide biosynthesis C-terminal domain-containing protein</fullName>
    </submittedName>
</protein>
<sequence length="451" mass="49014">MQRLINGWTKLTSTSVNRKIFGAAITVAILTAFVKIAAVIKELVVAWRFGTSDAVDAFLIALLVPAFIINVVAGSFNAALIPTYIQVREKQGIQAAQHLFSATMIWGLGLLGITTLLTILSAPVYLPLIAAGFDSEKLGLTFYLLCAIAPIILLSSIVTIWGAVLNAGERFALAALAPIATPAVTIIFLFIKSWGIFALAAGLVAGTAIEIILLGLALHKQGIFLLPKWYGINPAIRQVAHQCVPALIGAFIMCSATLVDQSMAAMLAPGSVASLNYGNRVIAFPITLATTALSTAVIPYFSRMVACNEWAGVRHTLNRYMWLIFAVSIPFTGLLLLSSELIVEILFQRGSFTSEDTQTVAQIQSLYALQIPFYIADIFVVKLLTSMRLNHILMWVSVFNLLINISLNYLFMQWIGVSGIALSTSCVYLFSFLYLLFFANKNLKIFAAQCD</sequence>
<dbReference type="EMBL" id="JADEWN010000029">
    <property type="protein sequence ID" value="MBE9191238.1"/>
    <property type="molecule type" value="Genomic_DNA"/>
</dbReference>
<reference evidence="9 10" key="1">
    <citation type="submission" date="2020-10" db="EMBL/GenBank/DDBJ databases">
        <authorList>
            <person name="Castelo-Branco R."/>
            <person name="Eusebio N."/>
            <person name="Adriana R."/>
            <person name="Vieira A."/>
            <person name="Brugerolle De Fraissinette N."/>
            <person name="Rezende De Castro R."/>
            <person name="Schneider M.P."/>
            <person name="Vasconcelos V."/>
            <person name="Leao P.N."/>
        </authorList>
    </citation>
    <scope>NUCLEOTIDE SEQUENCE [LARGE SCALE GENOMIC DNA]</scope>
    <source>
        <strain evidence="9 10">LEGE 06123</strain>
    </source>
</reference>
<keyword evidence="10" id="KW-1185">Reference proteome</keyword>
<dbReference type="Proteomes" id="UP000651156">
    <property type="component" value="Unassembled WGS sequence"/>
</dbReference>
<evidence type="ECO:0000256" key="2">
    <source>
        <dbReference type="ARBA" id="ARBA00022475"/>
    </source>
</evidence>
<feature type="transmembrane region" description="Helical" evidence="8">
    <location>
        <begin position="239"/>
        <end position="259"/>
    </location>
</feature>
<dbReference type="PANTHER" id="PTHR47019">
    <property type="entry name" value="LIPID II FLIPPASE MURJ"/>
    <property type="match status" value="1"/>
</dbReference>
<feature type="transmembrane region" description="Helical" evidence="8">
    <location>
        <begin position="279"/>
        <end position="301"/>
    </location>
</feature>
<dbReference type="Pfam" id="PF03023">
    <property type="entry name" value="MurJ"/>
    <property type="match status" value="1"/>
</dbReference>
<organism evidence="9 10">
    <name type="scientific">Gloeocapsopsis crepidinum LEGE 06123</name>
    <dbReference type="NCBI Taxonomy" id="588587"/>
    <lineage>
        <taxon>Bacteria</taxon>
        <taxon>Bacillati</taxon>
        <taxon>Cyanobacteriota</taxon>
        <taxon>Cyanophyceae</taxon>
        <taxon>Oscillatoriophycideae</taxon>
        <taxon>Chroococcales</taxon>
        <taxon>Chroococcaceae</taxon>
        <taxon>Gloeocapsopsis</taxon>
    </lineage>
</organism>